<reference evidence="1" key="2">
    <citation type="submission" date="2020-11" db="EMBL/GenBank/DDBJ databases">
        <authorList>
            <person name="McCartney M.A."/>
            <person name="Auch B."/>
            <person name="Kono T."/>
            <person name="Mallez S."/>
            <person name="Becker A."/>
            <person name="Gohl D.M."/>
            <person name="Silverstein K.A.T."/>
            <person name="Koren S."/>
            <person name="Bechman K.B."/>
            <person name="Herman A."/>
            <person name="Abrahante J.E."/>
            <person name="Garbe J."/>
        </authorList>
    </citation>
    <scope>NUCLEOTIDE SEQUENCE</scope>
    <source>
        <strain evidence="1">Duluth1</strain>
        <tissue evidence="1">Whole animal</tissue>
    </source>
</reference>
<proteinExistence type="predicted"/>
<keyword evidence="2" id="KW-1185">Reference proteome</keyword>
<evidence type="ECO:0000313" key="2">
    <source>
        <dbReference type="Proteomes" id="UP000828390"/>
    </source>
</evidence>
<accession>A0A9D4D2N3</accession>
<organism evidence="1 2">
    <name type="scientific">Dreissena polymorpha</name>
    <name type="common">Zebra mussel</name>
    <name type="synonym">Mytilus polymorpha</name>
    <dbReference type="NCBI Taxonomy" id="45954"/>
    <lineage>
        <taxon>Eukaryota</taxon>
        <taxon>Metazoa</taxon>
        <taxon>Spiralia</taxon>
        <taxon>Lophotrochozoa</taxon>
        <taxon>Mollusca</taxon>
        <taxon>Bivalvia</taxon>
        <taxon>Autobranchia</taxon>
        <taxon>Heteroconchia</taxon>
        <taxon>Euheterodonta</taxon>
        <taxon>Imparidentia</taxon>
        <taxon>Neoheterodontei</taxon>
        <taxon>Myida</taxon>
        <taxon>Dreissenoidea</taxon>
        <taxon>Dreissenidae</taxon>
        <taxon>Dreissena</taxon>
    </lineage>
</organism>
<evidence type="ECO:0000313" key="1">
    <source>
        <dbReference type="EMBL" id="KAH3738046.1"/>
    </source>
</evidence>
<reference evidence="1" key="1">
    <citation type="journal article" date="2019" name="bioRxiv">
        <title>The Genome of the Zebra Mussel, Dreissena polymorpha: A Resource for Invasive Species Research.</title>
        <authorList>
            <person name="McCartney M.A."/>
            <person name="Auch B."/>
            <person name="Kono T."/>
            <person name="Mallez S."/>
            <person name="Zhang Y."/>
            <person name="Obille A."/>
            <person name="Becker A."/>
            <person name="Abrahante J.E."/>
            <person name="Garbe J."/>
            <person name="Badalamenti J.P."/>
            <person name="Herman A."/>
            <person name="Mangelson H."/>
            <person name="Liachko I."/>
            <person name="Sullivan S."/>
            <person name="Sone E.D."/>
            <person name="Koren S."/>
            <person name="Silverstein K.A.T."/>
            <person name="Beckman K.B."/>
            <person name="Gohl D.M."/>
        </authorList>
    </citation>
    <scope>NUCLEOTIDE SEQUENCE</scope>
    <source>
        <strain evidence="1">Duluth1</strain>
        <tissue evidence="1">Whole animal</tissue>
    </source>
</reference>
<protein>
    <submittedName>
        <fullName evidence="1">Uncharacterized protein</fullName>
    </submittedName>
</protein>
<gene>
    <name evidence="1" type="ORF">DPMN_044651</name>
</gene>
<name>A0A9D4D2N3_DREPO</name>
<dbReference type="Proteomes" id="UP000828390">
    <property type="component" value="Unassembled WGS sequence"/>
</dbReference>
<dbReference type="AlphaFoldDB" id="A0A9D4D2N3"/>
<comment type="caution">
    <text evidence="1">The sequence shown here is derived from an EMBL/GenBank/DDBJ whole genome shotgun (WGS) entry which is preliminary data.</text>
</comment>
<dbReference type="EMBL" id="JAIWYP010000011">
    <property type="protein sequence ID" value="KAH3738046.1"/>
    <property type="molecule type" value="Genomic_DNA"/>
</dbReference>
<sequence>MDMSRNGYEPRSVKMGFSSLGINTTYERREAFHALMRKLMSIPFLPGTHIPRAFSRLAERATTMETGAVFDYIKSTWLEIAVWVPEEWSVYRQTVRMNNDTEVKLLSSQRLDVPTNEE</sequence>